<dbReference type="InterPro" id="IPR043504">
    <property type="entry name" value="Peptidase_S1_PA_chymotrypsin"/>
</dbReference>
<gene>
    <name evidence="9" type="primary">LOC108048964</name>
</gene>
<dbReference type="AlphaFoldDB" id="A0A6P4FDR8"/>
<evidence type="ECO:0000256" key="1">
    <source>
        <dbReference type="ARBA" id="ARBA00022723"/>
    </source>
</evidence>
<dbReference type="PROSITE" id="PS50240">
    <property type="entry name" value="TRYPSIN_DOM"/>
    <property type="match status" value="1"/>
</dbReference>
<dbReference type="InterPro" id="IPR018114">
    <property type="entry name" value="TRYPSIN_HIS"/>
</dbReference>
<evidence type="ECO:0000256" key="6">
    <source>
        <dbReference type="ARBA" id="ARBA00023180"/>
    </source>
</evidence>
<dbReference type="PANTHER" id="PTHR24256">
    <property type="entry name" value="TRYPTASE-RELATED"/>
    <property type="match status" value="1"/>
</dbReference>
<dbReference type="SMART" id="SM00020">
    <property type="entry name" value="Tryp_SPc"/>
    <property type="match status" value="1"/>
</dbReference>
<accession>A0A6P4FDR8</accession>
<evidence type="ECO:0000256" key="3">
    <source>
        <dbReference type="ARBA" id="ARBA00022837"/>
    </source>
</evidence>
<dbReference type="OrthoDB" id="8250810at2759"/>
<keyword evidence="3" id="KW-0106">Calcium</keyword>
<keyword evidence="2" id="KW-0732">Signal</keyword>
<evidence type="ECO:0000313" key="9">
    <source>
        <dbReference type="RefSeq" id="XP_016985428.1"/>
    </source>
</evidence>
<dbReference type="InterPro" id="IPR001314">
    <property type="entry name" value="Peptidase_S1A"/>
</dbReference>
<dbReference type="GO" id="GO:0006508">
    <property type="term" value="P:proteolysis"/>
    <property type="evidence" value="ECO:0007669"/>
    <property type="project" value="InterPro"/>
</dbReference>
<comment type="similarity">
    <text evidence="7">Belongs to the peptidase S1 family. CLIP subfamily.</text>
</comment>
<dbReference type="InterPro" id="IPR001254">
    <property type="entry name" value="Trypsin_dom"/>
</dbReference>
<protein>
    <submittedName>
        <fullName evidence="9">Serine protease easter-like</fullName>
    </submittedName>
</protein>
<dbReference type="GO" id="GO:0046872">
    <property type="term" value="F:metal ion binding"/>
    <property type="evidence" value="ECO:0007669"/>
    <property type="project" value="UniProtKB-KW"/>
</dbReference>
<feature type="domain" description="Peptidase S1" evidence="8">
    <location>
        <begin position="74"/>
        <end position="337"/>
    </location>
</feature>
<dbReference type="Pfam" id="PF00089">
    <property type="entry name" value="Trypsin"/>
    <property type="match status" value="1"/>
</dbReference>
<keyword evidence="6" id="KW-0325">Glycoprotein</keyword>
<keyword evidence="5" id="KW-1015">Disulfide bond</keyword>
<dbReference type="Gene3D" id="2.40.10.10">
    <property type="entry name" value="Trypsin-like serine proteases"/>
    <property type="match status" value="2"/>
</dbReference>
<evidence type="ECO:0000256" key="2">
    <source>
        <dbReference type="ARBA" id="ARBA00022729"/>
    </source>
</evidence>
<evidence type="ECO:0000259" key="8">
    <source>
        <dbReference type="PROSITE" id="PS50240"/>
    </source>
</evidence>
<dbReference type="CDD" id="cd00190">
    <property type="entry name" value="Tryp_SPc"/>
    <property type="match status" value="1"/>
</dbReference>
<dbReference type="PROSITE" id="PS00134">
    <property type="entry name" value="TRYPSIN_HIS"/>
    <property type="match status" value="1"/>
</dbReference>
<keyword evidence="1" id="KW-0479">Metal-binding</keyword>
<dbReference type="PRINTS" id="PR00722">
    <property type="entry name" value="CHYMOTRYPSIN"/>
</dbReference>
<dbReference type="RefSeq" id="XP_016985428.1">
    <property type="nucleotide sequence ID" value="XM_017129939.1"/>
</dbReference>
<reference evidence="9" key="1">
    <citation type="submission" date="2025-08" db="UniProtKB">
        <authorList>
            <consortium name="RefSeq"/>
        </authorList>
    </citation>
    <scope>IDENTIFICATION</scope>
</reference>
<dbReference type="GO" id="GO:0004252">
    <property type="term" value="F:serine-type endopeptidase activity"/>
    <property type="evidence" value="ECO:0007669"/>
    <property type="project" value="InterPro"/>
</dbReference>
<feature type="non-terminal residue" evidence="9">
    <location>
        <position position="1"/>
    </location>
</feature>
<evidence type="ECO:0000256" key="5">
    <source>
        <dbReference type="ARBA" id="ARBA00023157"/>
    </source>
</evidence>
<organism evidence="9">
    <name type="scientific">Drosophila rhopaloa</name>
    <name type="common">Fruit fly</name>
    <dbReference type="NCBI Taxonomy" id="1041015"/>
    <lineage>
        <taxon>Eukaryota</taxon>
        <taxon>Metazoa</taxon>
        <taxon>Ecdysozoa</taxon>
        <taxon>Arthropoda</taxon>
        <taxon>Hexapoda</taxon>
        <taxon>Insecta</taxon>
        <taxon>Pterygota</taxon>
        <taxon>Neoptera</taxon>
        <taxon>Endopterygota</taxon>
        <taxon>Diptera</taxon>
        <taxon>Brachycera</taxon>
        <taxon>Muscomorpha</taxon>
        <taxon>Ephydroidea</taxon>
        <taxon>Drosophilidae</taxon>
        <taxon>Drosophila</taxon>
        <taxon>Sophophora</taxon>
    </lineage>
</organism>
<keyword evidence="4" id="KW-0865">Zymogen</keyword>
<dbReference type="InterPro" id="IPR009003">
    <property type="entry name" value="Peptidase_S1_PA"/>
</dbReference>
<evidence type="ECO:0000256" key="4">
    <source>
        <dbReference type="ARBA" id="ARBA00023145"/>
    </source>
</evidence>
<dbReference type="SUPFAM" id="SSF50494">
    <property type="entry name" value="Trypsin-like serine proteases"/>
    <property type="match status" value="1"/>
</dbReference>
<dbReference type="FunFam" id="2.40.10.10:FF:000028">
    <property type="entry name" value="Serine protease easter"/>
    <property type="match status" value="1"/>
</dbReference>
<dbReference type="GeneID" id="108048964"/>
<evidence type="ECO:0000256" key="7">
    <source>
        <dbReference type="ARBA" id="ARBA00024195"/>
    </source>
</evidence>
<dbReference type="RefSeq" id="XP_016985428.2">
    <property type="nucleotide sequence ID" value="XM_017129939.2"/>
</dbReference>
<sequence>CERDERCVKLTNCPHLKDIVDSRKMTKSFSIIAHRKCAEYGSWWSPTSYYCCPEPGNKLPNKGTCGHSPAVYRISGGKHVGLNQLPWMALLLYRDIKNWTAPLVAACGGSLINNRYVLTAAHCVSKGPQLPQDLVIQRVRLGEHDTSVDPDCQYGYSWSSGKRCAPPPLEIDVEKVIIHPGYSTSYVFHYDIALLRLEIPVRYTRAIKAICVLDAHRSLKNLRLEVAGWGQIEGGITSPVLLQSTLRKMNSNFCTRAYPHLEFNSSIQICAGVEDMNDNCPGGPGGLLMGTMGRGYEEFKFLAGVTSYGLQICGRMGYPVVYTRAGFFYKWILENLKA</sequence>
<dbReference type="InterPro" id="IPR051487">
    <property type="entry name" value="Ser/Thr_Proteases_Immune/Dev"/>
</dbReference>
<proteinExistence type="inferred from homology"/>
<name>A0A6P4FDR8_DRORH</name>